<reference evidence="5" key="1">
    <citation type="submission" date="2022-07" db="EMBL/GenBank/DDBJ databases">
        <title>Phylogenomic reconstructions and comparative analyses of Kickxellomycotina fungi.</title>
        <authorList>
            <person name="Reynolds N.K."/>
            <person name="Stajich J.E."/>
            <person name="Barry K."/>
            <person name="Grigoriev I.V."/>
            <person name="Crous P."/>
            <person name="Smith M.E."/>
        </authorList>
    </citation>
    <scope>NUCLEOTIDE SEQUENCE</scope>
    <source>
        <strain evidence="5">BCRC 34381</strain>
    </source>
</reference>
<dbReference type="GO" id="GO:0004674">
    <property type="term" value="F:protein serine/threonine kinase activity"/>
    <property type="evidence" value="ECO:0007669"/>
    <property type="project" value="TreeGrafter"/>
</dbReference>
<name>A0A9W7YIP6_9FUNG</name>
<evidence type="ECO:0000313" key="6">
    <source>
        <dbReference type="Proteomes" id="UP001143981"/>
    </source>
</evidence>
<dbReference type="PANTHER" id="PTHR24346">
    <property type="entry name" value="MAP/MICROTUBULE AFFINITY-REGULATING KINASE"/>
    <property type="match status" value="1"/>
</dbReference>
<dbReference type="InterPro" id="IPR008271">
    <property type="entry name" value="Ser/Thr_kinase_AS"/>
</dbReference>
<dbReference type="SMART" id="SM00220">
    <property type="entry name" value="S_TKc"/>
    <property type="match status" value="1"/>
</dbReference>
<keyword evidence="6" id="KW-1185">Reference proteome</keyword>
<organism evidence="5 6">
    <name type="scientific">Coemansia biformis</name>
    <dbReference type="NCBI Taxonomy" id="1286918"/>
    <lineage>
        <taxon>Eukaryota</taxon>
        <taxon>Fungi</taxon>
        <taxon>Fungi incertae sedis</taxon>
        <taxon>Zoopagomycota</taxon>
        <taxon>Kickxellomycotina</taxon>
        <taxon>Kickxellomycetes</taxon>
        <taxon>Kickxellales</taxon>
        <taxon>Kickxellaceae</taxon>
        <taxon>Coemansia</taxon>
    </lineage>
</organism>
<evidence type="ECO:0000256" key="3">
    <source>
        <dbReference type="SAM" id="MobiDB-lite"/>
    </source>
</evidence>
<dbReference type="FunFam" id="1.10.510.10:FF:000571">
    <property type="entry name" value="Maternal embryonic leucine zipper kinase"/>
    <property type="match status" value="1"/>
</dbReference>
<keyword evidence="1" id="KW-0547">Nucleotide-binding</keyword>
<evidence type="ECO:0000256" key="2">
    <source>
        <dbReference type="ARBA" id="ARBA00022840"/>
    </source>
</evidence>
<dbReference type="CDD" id="cd14003">
    <property type="entry name" value="STKc_AMPK-like"/>
    <property type="match status" value="1"/>
</dbReference>
<dbReference type="SUPFAM" id="SSF56112">
    <property type="entry name" value="Protein kinase-like (PK-like)"/>
    <property type="match status" value="1"/>
</dbReference>
<evidence type="ECO:0000313" key="5">
    <source>
        <dbReference type="EMBL" id="KAJ1735501.1"/>
    </source>
</evidence>
<dbReference type="GO" id="GO:0005737">
    <property type="term" value="C:cytoplasm"/>
    <property type="evidence" value="ECO:0007669"/>
    <property type="project" value="TreeGrafter"/>
</dbReference>
<dbReference type="InterPro" id="IPR000719">
    <property type="entry name" value="Prot_kinase_dom"/>
</dbReference>
<dbReference type="Proteomes" id="UP001143981">
    <property type="component" value="Unassembled WGS sequence"/>
</dbReference>
<dbReference type="GO" id="GO:0035556">
    <property type="term" value="P:intracellular signal transduction"/>
    <property type="evidence" value="ECO:0007669"/>
    <property type="project" value="TreeGrafter"/>
</dbReference>
<keyword evidence="2" id="KW-0067">ATP-binding</keyword>
<evidence type="ECO:0000259" key="4">
    <source>
        <dbReference type="PROSITE" id="PS50011"/>
    </source>
</evidence>
<dbReference type="Gene3D" id="1.10.510.10">
    <property type="entry name" value="Transferase(Phosphotransferase) domain 1"/>
    <property type="match status" value="1"/>
</dbReference>
<accession>A0A9W7YIP6</accession>
<evidence type="ECO:0000256" key="1">
    <source>
        <dbReference type="ARBA" id="ARBA00022741"/>
    </source>
</evidence>
<dbReference type="InterPro" id="IPR011009">
    <property type="entry name" value="Kinase-like_dom_sf"/>
</dbReference>
<comment type="caution">
    <text evidence="5">The sequence shown here is derived from an EMBL/GenBank/DDBJ whole genome shotgun (WGS) entry which is preliminary data.</text>
</comment>
<dbReference type="EMBL" id="JANBOI010000024">
    <property type="protein sequence ID" value="KAJ1735501.1"/>
    <property type="molecule type" value="Genomic_DNA"/>
</dbReference>
<dbReference type="PROSITE" id="PS00108">
    <property type="entry name" value="PROTEIN_KINASE_ST"/>
    <property type="match status" value="1"/>
</dbReference>
<protein>
    <recommendedName>
        <fullName evidence="4">Protein kinase domain-containing protein</fullName>
    </recommendedName>
</protein>
<dbReference type="AlphaFoldDB" id="A0A9W7YIP6"/>
<dbReference type="OrthoDB" id="193931at2759"/>
<proteinExistence type="predicted"/>
<dbReference type="PANTHER" id="PTHR24346:SF30">
    <property type="entry name" value="MATERNAL EMBRYONIC LEUCINE ZIPPER KINASE"/>
    <property type="match status" value="1"/>
</dbReference>
<feature type="region of interest" description="Disordered" evidence="3">
    <location>
        <begin position="1"/>
        <end position="24"/>
    </location>
</feature>
<gene>
    <name evidence="5" type="ORF">LPJ61_000527</name>
</gene>
<dbReference type="PROSITE" id="PS50011">
    <property type="entry name" value="PROTEIN_KINASE_DOM"/>
    <property type="match status" value="1"/>
</dbReference>
<dbReference type="Pfam" id="PF00069">
    <property type="entry name" value="Pkinase"/>
    <property type="match status" value="1"/>
</dbReference>
<dbReference type="GO" id="GO:0005524">
    <property type="term" value="F:ATP binding"/>
    <property type="evidence" value="ECO:0007669"/>
    <property type="project" value="UniProtKB-KW"/>
</dbReference>
<feature type="domain" description="Protein kinase" evidence="4">
    <location>
        <begin position="35"/>
        <end position="290"/>
    </location>
</feature>
<sequence>MSNDDQAIVSRMSPVEQRGAANSPTQRLDYGLGGFAIKQLAGRGTYGRVFMAEHKATNRDFALKFVDYKQGGDKHSRRHNRRVEREVKLLHLLHHPHIVRIYDVMHSSERVVMVQEYLGSNSLFDYIQHHGYLREVEACRIFRQLVSAVDYLHRNCIVHRDLKPSNIMMDHTNQVRLIDFGFANIFEWDKQLSTFCGSPSYASPEIVCGIRYTGPEVDIWSMGVILYCMLCGRLPFEGATQNDIFAKVASGRFTMPCHVSKEAQGLLQRMLTVDPRKRISMRGIVDHPWANRFDDRPIDNYLPLRSAVVLQPCQQSLQKMPVYGLDITSTAAALSTSNMAMTPVVCIYHLIDEARRRRESRQARNIQANMVTSSTSVYSADQQQ</sequence>